<feature type="compositionally biased region" description="Polar residues" evidence="1">
    <location>
        <begin position="101"/>
        <end position="124"/>
    </location>
</feature>
<accession>A0A091WV47</accession>
<dbReference type="EMBL" id="KK734231">
    <property type="protein sequence ID" value="KFR05306.1"/>
    <property type="molecule type" value="Genomic_DNA"/>
</dbReference>
<feature type="region of interest" description="Disordered" evidence="1">
    <location>
        <begin position="74"/>
        <end position="186"/>
    </location>
</feature>
<feature type="compositionally biased region" description="Basic and acidic residues" evidence="1">
    <location>
        <begin position="177"/>
        <end position="186"/>
    </location>
</feature>
<organism evidence="2 3">
    <name type="scientific">Opisthocomus hoazin</name>
    <name type="common">Hoatzin</name>
    <name type="synonym">Phasianus hoazin</name>
    <dbReference type="NCBI Taxonomy" id="30419"/>
    <lineage>
        <taxon>Eukaryota</taxon>
        <taxon>Metazoa</taxon>
        <taxon>Chordata</taxon>
        <taxon>Craniata</taxon>
        <taxon>Vertebrata</taxon>
        <taxon>Euteleostomi</taxon>
        <taxon>Archelosauria</taxon>
        <taxon>Archosauria</taxon>
        <taxon>Dinosauria</taxon>
        <taxon>Saurischia</taxon>
        <taxon>Theropoda</taxon>
        <taxon>Coelurosauria</taxon>
        <taxon>Aves</taxon>
        <taxon>Neognathae</taxon>
        <taxon>Neoaves</taxon>
        <taxon>Opisthocomiformes</taxon>
        <taxon>Opisthocomidae</taxon>
        <taxon>Opisthocomus</taxon>
    </lineage>
</organism>
<proteinExistence type="predicted"/>
<dbReference type="PhylomeDB" id="A0A091WV47"/>
<evidence type="ECO:0000313" key="2">
    <source>
        <dbReference type="EMBL" id="KFR05306.1"/>
    </source>
</evidence>
<keyword evidence="3" id="KW-1185">Reference proteome</keyword>
<dbReference type="STRING" id="30419.A0A091WV47"/>
<feature type="compositionally biased region" description="Polar residues" evidence="1">
    <location>
        <begin position="161"/>
        <end position="173"/>
    </location>
</feature>
<evidence type="ECO:0000313" key="3">
    <source>
        <dbReference type="Proteomes" id="UP000053605"/>
    </source>
</evidence>
<evidence type="ECO:0000256" key="1">
    <source>
        <dbReference type="SAM" id="MobiDB-lite"/>
    </source>
</evidence>
<sequence length="186" mass="19502">EGQKTAETLVTPSPFLSTVLTSHQPRETSDFSPTPTAIPETTLEKNLTAATVNATGAHTTEMEDASILTTPMVGTEAERLQASTTANPGDVTVTQREHHNISLSVNSSTEIPSPTATSSTLEENQPNHEITEPFTTTEEMDDASSTSPTPPVNSVPATTNSSQLGTSDGQITGPTAERPETRPGTS</sequence>
<reference evidence="2 3" key="1">
    <citation type="submission" date="2014-04" db="EMBL/GenBank/DDBJ databases">
        <title>Genome evolution of avian class.</title>
        <authorList>
            <person name="Zhang G."/>
            <person name="Li C."/>
        </authorList>
    </citation>
    <scope>NUCLEOTIDE SEQUENCE [LARGE SCALE GENOMIC DNA]</scope>
    <source>
        <strain evidence="2">BGI_N306</strain>
    </source>
</reference>
<feature type="non-terminal residue" evidence="2">
    <location>
        <position position="186"/>
    </location>
</feature>
<dbReference type="Proteomes" id="UP000053605">
    <property type="component" value="Unassembled WGS sequence"/>
</dbReference>
<protein>
    <submittedName>
        <fullName evidence="2">Uncharacterized protein</fullName>
    </submittedName>
</protein>
<name>A0A091WV47_OPIHO</name>
<gene>
    <name evidence="2" type="ORF">N306_05372</name>
</gene>
<dbReference type="AlphaFoldDB" id="A0A091WV47"/>
<feature type="non-terminal residue" evidence="2">
    <location>
        <position position="1"/>
    </location>
</feature>